<proteinExistence type="predicted"/>
<accession>A0A7J6RCP7</accession>
<reference evidence="2 3" key="1">
    <citation type="submission" date="2020-04" db="EMBL/GenBank/DDBJ databases">
        <title>Perkinsus olseni comparative genomics.</title>
        <authorList>
            <person name="Bogema D.R."/>
        </authorList>
    </citation>
    <scope>NUCLEOTIDE SEQUENCE [LARGE SCALE GENOMIC DNA]</scope>
    <source>
        <strain evidence="2 3">ATCC PRA-207</strain>
    </source>
</reference>
<name>A0A7J6RCP7_PEROL</name>
<comment type="caution">
    <text evidence="2">The sequence shown here is derived from an EMBL/GenBank/DDBJ whole genome shotgun (WGS) entry which is preliminary data.</text>
</comment>
<keyword evidence="1" id="KW-0732">Signal</keyword>
<dbReference type="EMBL" id="JABANO010026466">
    <property type="protein sequence ID" value="KAF4718498.1"/>
    <property type="molecule type" value="Genomic_DNA"/>
</dbReference>
<dbReference type="AlphaFoldDB" id="A0A7J6RCP7"/>
<dbReference type="Proteomes" id="UP000553632">
    <property type="component" value="Unassembled WGS sequence"/>
</dbReference>
<evidence type="ECO:0000256" key="1">
    <source>
        <dbReference type="SAM" id="SignalP"/>
    </source>
</evidence>
<evidence type="ECO:0000313" key="3">
    <source>
        <dbReference type="Proteomes" id="UP000553632"/>
    </source>
</evidence>
<evidence type="ECO:0000313" key="2">
    <source>
        <dbReference type="EMBL" id="KAF4718498.1"/>
    </source>
</evidence>
<feature type="chain" id="PRO_5029567025" evidence="1">
    <location>
        <begin position="20"/>
        <end position="162"/>
    </location>
</feature>
<sequence length="162" mass="17888">MYLCPAGLFFIFAAAHCDSDAFLGATESSSGGLGSPVDKTYVLYDSPTKKAPIQSIRFTREQGGVVYITTRKGRLPRGEYVCGYYLSHKGGAPRYTLRLAKECDEIVKDSDGYYDEYFLTGCNIENGYQYLNTKMSAADEPFPLQARQGVSHQTFSPGLWGS</sequence>
<protein>
    <submittedName>
        <fullName evidence="2">Uncharacterized protein</fullName>
    </submittedName>
</protein>
<feature type="signal peptide" evidence="1">
    <location>
        <begin position="1"/>
        <end position="19"/>
    </location>
</feature>
<keyword evidence="3" id="KW-1185">Reference proteome</keyword>
<gene>
    <name evidence="2" type="ORF">FOZ63_018029</name>
</gene>
<organism evidence="2 3">
    <name type="scientific">Perkinsus olseni</name>
    <name type="common">Perkinsus atlanticus</name>
    <dbReference type="NCBI Taxonomy" id="32597"/>
    <lineage>
        <taxon>Eukaryota</taxon>
        <taxon>Sar</taxon>
        <taxon>Alveolata</taxon>
        <taxon>Perkinsozoa</taxon>
        <taxon>Perkinsea</taxon>
        <taxon>Perkinsida</taxon>
        <taxon>Perkinsidae</taxon>
        <taxon>Perkinsus</taxon>
    </lineage>
</organism>